<protein>
    <submittedName>
        <fullName evidence="1">Uncharacterized protein</fullName>
    </submittedName>
</protein>
<gene>
    <name evidence="1" type="ORF">BOH66_06425</name>
</gene>
<dbReference type="RefSeq" id="WP_076690250.1">
    <property type="nucleotide sequence ID" value="NZ_CP018762.1"/>
</dbReference>
<dbReference type="AlphaFoldDB" id="A0A1P8U761"/>
<proteinExistence type="predicted"/>
<dbReference type="Proteomes" id="UP000187185">
    <property type="component" value="Chromosome"/>
</dbReference>
<dbReference type="OrthoDB" id="5346627at2"/>
<reference evidence="1 2" key="1">
    <citation type="submission" date="2016-12" db="EMBL/GenBank/DDBJ databases">
        <title>Complete genome sequence of Microbacterium aurum KACC 15219.</title>
        <authorList>
            <person name="Jung Y."/>
            <person name="Shin J.-H."/>
            <person name="Lee Y.-J."/>
            <person name="Yi H."/>
            <person name="Bahn Y.-S."/>
            <person name="Kim J.F."/>
            <person name="Lee D.-W."/>
        </authorList>
    </citation>
    <scope>NUCLEOTIDE SEQUENCE [LARGE SCALE GENOMIC DNA]</scope>
    <source>
        <strain evidence="1 2">KACC 15219</strain>
    </source>
</reference>
<name>A0A1P8U761_9MICO</name>
<accession>A0A1P8U761</accession>
<dbReference type="STRING" id="36805.BOH66_06425"/>
<sequence length="155" mass="17003">MNGPQHRPVADNAELCKHLVEWGGDDLPPALNPLVARFRDSTRPEFYVSQGWWPLLVRLEQRPATLDPTYRVSQVKSKFAVLQFYLEGMPRGDVGPAFADAIREAEAEAARTCELCGKPGVLCRSREGTYALLCADDAGTAYRPANDSADGSDPP</sequence>
<keyword evidence="2" id="KW-1185">Reference proteome</keyword>
<dbReference type="KEGG" id="maur:BOH66_06425"/>
<evidence type="ECO:0000313" key="1">
    <source>
        <dbReference type="EMBL" id="APZ33934.1"/>
    </source>
</evidence>
<dbReference type="EMBL" id="CP018762">
    <property type="protein sequence ID" value="APZ33934.1"/>
    <property type="molecule type" value="Genomic_DNA"/>
</dbReference>
<evidence type="ECO:0000313" key="2">
    <source>
        <dbReference type="Proteomes" id="UP000187185"/>
    </source>
</evidence>
<organism evidence="1 2">
    <name type="scientific">Microbacterium aurum</name>
    <dbReference type="NCBI Taxonomy" id="36805"/>
    <lineage>
        <taxon>Bacteria</taxon>
        <taxon>Bacillati</taxon>
        <taxon>Actinomycetota</taxon>
        <taxon>Actinomycetes</taxon>
        <taxon>Micrococcales</taxon>
        <taxon>Microbacteriaceae</taxon>
        <taxon>Microbacterium</taxon>
    </lineage>
</organism>